<evidence type="ECO:0000256" key="2">
    <source>
        <dbReference type="ARBA" id="ARBA00023125"/>
    </source>
</evidence>
<feature type="region of interest" description="Disordered" evidence="5">
    <location>
        <begin position="1"/>
        <end position="33"/>
    </location>
</feature>
<evidence type="ECO:0000256" key="4">
    <source>
        <dbReference type="ARBA" id="ARBA00023242"/>
    </source>
</evidence>
<keyword evidence="1" id="KW-0805">Transcription regulation</keyword>
<reference evidence="7 8" key="1">
    <citation type="submission" date="2020-09" db="EMBL/GenBank/DDBJ databases">
        <authorList>
            <person name="Ashkenazy H."/>
        </authorList>
    </citation>
    <scope>NUCLEOTIDE SEQUENCE [LARGE SCALE GENOMIC DNA]</scope>
    <source>
        <strain evidence="8">cv. Cdm-0</strain>
    </source>
</reference>
<proteinExistence type="predicted"/>
<accession>A0A7G2EVK2</accession>
<dbReference type="PROSITE" id="PS51005">
    <property type="entry name" value="NAC"/>
    <property type="match status" value="1"/>
</dbReference>
<dbReference type="Pfam" id="PF02365">
    <property type="entry name" value="NAM"/>
    <property type="match status" value="1"/>
</dbReference>
<feature type="compositionally biased region" description="Basic and acidic residues" evidence="5">
    <location>
        <begin position="172"/>
        <end position="210"/>
    </location>
</feature>
<dbReference type="PANTHER" id="PTHR31714:SF10">
    <property type="entry name" value="F-BOX ASSOCIATED UBIQUITINATION EFFECTOR FAMILY PROTEIN-RELATED"/>
    <property type="match status" value="1"/>
</dbReference>
<feature type="compositionally biased region" description="Polar residues" evidence="5">
    <location>
        <begin position="155"/>
        <end position="166"/>
    </location>
</feature>
<evidence type="ECO:0000256" key="3">
    <source>
        <dbReference type="ARBA" id="ARBA00023163"/>
    </source>
</evidence>
<dbReference type="EMBL" id="LR881468">
    <property type="protein sequence ID" value="CAD5326003.1"/>
    <property type="molecule type" value="Genomic_DNA"/>
</dbReference>
<dbReference type="InterPro" id="IPR036093">
    <property type="entry name" value="NAC_dom_sf"/>
</dbReference>
<evidence type="ECO:0000313" key="8">
    <source>
        <dbReference type="Proteomes" id="UP000516314"/>
    </source>
</evidence>
<protein>
    <submittedName>
        <fullName evidence="7">(thale cress) hypothetical protein</fullName>
    </submittedName>
</protein>
<keyword evidence="4" id="KW-0539">Nucleus</keyword>
<dbReference type="AlphaFoldDB" id="A0A7G2EVK2"/>
<keyword evidence="2" id="KW-0238">DNA-binding</keyword>
<dbReference type="InterPro" id="IPR003441">
    <property type="entry name" value="NAC-dom"/>
</dbReference>
<dbReference type="SUPFAM" id="SSF101941">
    <property type="entry name" value="NAC domain"/>
    <property type="match status" value="1"/>
</dbReference>
<feature type="compositionally biased region" description="Basic residues" evidence="5">
    <location>
        <begin position="1"/>
        <end position="10"/>
    </location>
</feature>
<feature type="region of interest" description="Disordered" evidence="5">
    <location>
        <begin position="155"/>
        <end position="260"/>
    </location>
</feature>
<evidence type="ECO:0000256" key="1">
    <source>
        <dbReference type="ARBA" id="ARBA00023015"/>
    </source>
</evidence>
<gene>
    <name evidence="7" type="ORF">AT9943_LOCUS13800</name>
</gene>
<dbReference type="Proteomes" id="UP000516314">
    <property type="component" value="Chromosome 3"/>
</dbReference>
<dbReference type="GO" id="GO:0006355">
    <property type="term" value="P:regulation of DNA-templated transcription"/>
    <property type="evidence" value="ECO:0007669"/>
    <property type="project" value="InterPro"/>
</dbReference>
<evidence type="ECO:0000259" key="6">
    <source>
        <dbReference type="PROSITE" id="PS51005"/>
    </source>
</evidence>
<sequence>MMPGRNKRKERSWPEPQTQPQSEIPSSSSSLAADNMSPPSTIAYVLPPGFKFMPNDKEVINCYLKPYSDGNTNVLLNVPIHRVNIYESNPQTLSGRNVATLTEDIGTQKWLPKRFKAGDGVVGNKRPLAYYVGKPSEGVKTDWLMQEYSLDHPSHNTTRIYLTPQATKKKKEMGEEKKKKKKEVGEEKKKMKKEVGEEKKKMKKEVGEEKKKKKKKKKKQKKGEAAVSVSPVEASEDQQPCNAEYHQPLAPPHSCQPQPHDLAVKLDLHQPDQLQLQQPRDIVYQPQYCLLPEQDQPQPFPYNFSQLMIPDDLEDEESNNYDFFEGLLDTEKE</sequence>
<dbReference type="PANTHER" id="PTHR31714">
    <property type="entry name" value="F-BOX ASSOCIATED UBIQUITINATION EFFECTOR FAMILY PROTEIN-RELATED"/>
    <property type="match status" value="1"/>
</dbReference>
<feature type="compositionally biased region" description="Low complexity" evidence="5">
    <location>
        <begin position="14"/>
        <end position="30"/>
    </location>
</feature>
<evidence type="ECO:0000313" key="7">
    <source>
        <dbReference type="EMBL" id="CAD5326003.1"/>
    </source>
</evidence>
<keyword evidence="3" id="KW-0804">Transcription</keyword>
<organism evidence="7 8">
    <name type="scientific">Arabidopsis thaliana</name>
    <name type="common">Mouse-ear cress</name>
    <dbReference type="NCBI Taxonomy" id="3702"/>
    <lineage>
        <taxon>Eukaryota</taxon>
        <taxon>Viridiplantae</taxon>
        <taxon>Streptophyta</taxon>
        <taxon>Embryophyta</taxon>
        <taxon>Tracheophyta</taxon>
        <taxon>Spermatophyta</taxon>
        <taxon>Magnoliopsida</taxon>
        <taxon>eudicotyledons</taxon>
        <taxon>Gunneridae</taxon>
        <taxon>Pentapetalae</taxon>
        <taxon>rosids</taxon>
        <taxon>malvids</taxon>
        <taxon>Brassicales</taxon>
        <taxon>Brassicaceae</taxon>
        <taxon>Camelineae</taxon>
        <taxon>Arabidopsis</taxon>
    </lineage>
</organism>
<evidence type="ECO:0000256" key="5">
    <source>
        <dbReference type="SAM" id="MobiDB-lite"/>
    </source>
</evidence>
<name>A0A7G2EVK2_ARATH</name>
<dbReference type="GO" id="GO:0003677">
    <property type="term" value="F:DNA binding"/>
    <property type="evidence" value="ECO:0007669"/>
    <property type="project" value="UniProtKB-KW"/>
</dbReference>
<feature type="domain" description="NAC" evidence="6">
    <location>
        <begin position="46"/>
        <end position="169"/>
    </location>
</feature>
<dbReference type="Gene3D" id="2.170.150.80">
    <property type="entry name" value="NAC domain"/>
    <property type="match status" value="1"/>
</dbReference>
<feature type="compositionally biased region" description="Basic residues" evidence="5">
    <location>
        <begin position="211"/>
        <end position="221"/>
    </location>
</feature>